<dbReference type="InterPro" id="IPR036860">
    <property type="entry name" value="SH2_dom_sf"/>
</dbReference>
<evidence type="ECO:0000259" key="5">
    <source>
        <dbReference type="PROSITE" id="PS50002"/>
    </source>
</evidence>
<reference evidence="6" key="1">
    <citation type="journal article" date="2021" name="Evol. Appl.">
        <title>The genome of the Pyrenean desman and the effects of bottlenecks and inbreeding on the genomic landscape of an endangered species.</title>
        <authorList>
            <person name="Escoda L."/>
            <person name="Castresana J."/>
        </authorList>
    </citation>
    <scope>NUCLEOTIDE SEQUENCE</scope>
    <source>
        <strain evidence="6">IBE-C5619</strain>
    </source>
</reference>
<dbReference type="AlphaFoldDB" id="A0A8J6DKC6"/>
<sequence length="194" mass="22492">MERLQAETELINRVNSTYLVRHRTKESGEYAISIKYNNEAKHIKILTRDGFFHITENRKFKSLMELVEYYKHHSLKEGFRTLDTTLQFPYKEPEHSAPQRAPSLFCGFSFVTPPDYSFVPPSSTPFWSVLSPKVLGIAIARYDFCARDMRELSLLKGDVVKIYTKMSANGWWRGEVNGRVSLHLDVLMHVNEGT</sequence>
<evidence type="ECO:0000256" key="2">
    <source>
        <dbReference type="PROSITE-ProRule" id="PRU00191"/>
    </source>
</evidence>
<dbReference type="GO" id="GO:0005085">
    <property type="term" value="F:guanyl-nucleotide exchange factor activity"/>
    <property type="evidence" value="ECO:0007669"/>
    <property type="project" value="TreeGrafter"/>
</dbReference>
<dbReference type="PROSITE" id="PS50001">
    <property type="entry name" value="SH2"/>
    <property type="match status" value="1"/>
</dbReference>
<dbReference type="SMART" id="SM00252">
    <property type="entry name" value="SH2"/>
    <property type="match status" value="1"/>
</dbReference>
<accession>A0A8J6DKC6</accession>
<dbReference type="SUPFAM" id="SSF50044">
    <property type="entry name" value="SH3-domain"/>
    <property type="match status" value="1"/>
</dbReference>
<dbReference type="GO" id="GO:0005737">
    <property type="term" value="C:cytoplasm"/>
    <property type="evidence" value="ECO:0007669"/>
    <property type="project" value="TreeGrafter"/>
</dbReference>
<dbReference type="Gene3D" id="3.30.505.10">
    <property type="entry name" value="SH2 domain"/>
    <property type="match status" value="1"/>
</dbReference>
<feature type="domain" description="SH3" evidence="5">
    <location>
        <begin position="133"/>
        <end position="194"/>
    </location>
</feature>
<dbReference type="SMART" id="SM00326">
    <property type="entry name" value="SH3"/>
    <property type="match status" value="1"/>
</dbReference>
<dbReference type="PANTHER" id="PTHR45818">
    <property type="entry name" value="PROTEIN VAV"/>
    <property type="match status" value="1"/>
</dbReference>
<organism evidence="6 7">
    <name type="scientific">Galemys pyrenaicus</name>
    <name type="common">Iberian desman</name>
    <name type="synonym">Pyrenean desman</name>
    <dbReference type="NCBI Taxonomy" id="202257"/>
    <lineage>
        <taxon>Eukaryota</taxon>
        <taxon>Metazoa</taxon>
        <taxon>Chordata</taxon>
        <taxon>Craniata</taxon>
        <taxon>Vertebrata</taxon>
        <taxon>Euteleostomi</taxon>
        <taxon>Mammalia</taxon>
        <taxon>Eutheria</taxon>
        <taxon>Laurasiatheria</taxon>
        <taxon>Eulipotyphla</taxon>
        <taxon>Talpidae</taxon>
        <taxon>Galemys</taxon>
    </lineage>
</organism>
<gene>
    <name evidence="6" type="ORF">J0S82_004956</name>
</gene>
<proteinExistence type="predicted"/>
<name>A0A8J6DKC6_GALPY</name>
<protein>
    <submittedName>
        <fullName evidence="6">Guanine nucleotide exchange factor VAV3</fullName>
    </submittedName>
</protein>
<dbReference type="Pfam" id="PF00017">
    <property type="entry name" value="SH2"/>
    <property type="match status" value="1"/>
</dbReference>
<feature type="domain" description="SH2" evidence="4">
    <location>
        <begin position="1"/>
        <end position="90"/>
    </location>
</feature>
<dbReference type="Gene3D" id="2.30.30.40">
    <property type="entry name" value="SH3 Domains"/>
    <property type="match status" value="1"/>
</dbReference>
<dbReference type="GO" id="GO:0016477">
    <property type="term" value="P:cell migration"/>
    <property type="evidence" value="ECO:0007669"/>
    <property type="project" value="TreeGrafter"/>
</dbReference>
<dbReference type="EMBL" id="JAGFMF010011828">
    <property type="protein sequence ID" value="KAG8511569.1"/>
    <property type="molecule type" value="Genomic_DNA"/>
</dbReference>
<dbReference type="FunFam" id="3.30.505.10:FF:000024">
    <property type="entry name" value="Vav guanine nucleotide exchange factor 2"/>
    <property type="match status" value="1"/>
</dbReference>
<dbReference type="PROSITE" id="PS50002">
    <property type="entry name" value="SH3"/>
    <property type="match status" value="1"/>
</dbReference>
<keyword evidence="2" id="KW-0727">SH2 domain</keyword>
<dbReference type="InterPro" id="IPR036028">
    <property type="entry name" value="SH3-like_dom_sf"/>
</dbReference>
<keyword evidence="7" id="KW-1185">Reference proteome</keyword>
<dbReference type="InterPro" id="IPR001452">
    <property type="entry name" value="SH3_domain"/>
</dbReference>
<dbReference type="PANTHER" id="PTHR45818:SF1">
    <property type="entry name" value="GUANINE NUCLEOTIDE EXCHANGE FACTOR VAV3"/>
    <property type="match status" value="1"/>
</dbReference>
<dbReference type="PRINTS" id="PR00401">
    <property type="entry name" value="SH2DOMAIN"/>
</dbReference>
<dbReference type="GO" id="GO:0005886">
    <property type="term" value="C:plasma membrane"/>
    <property type="evidence" value="ECO:0007669"/>
    <property type="project" value="TreeGrafter"/>
</dbReference>
<evidence type="ECO:0000259" key="4">
    <source>
        <dbReference type="PROSITE" id="PS50001"/>
    </source>
</evidence>
<evidence type="ECO:0000313" key="6">
    <source>
        <dbReference type="EMBL" id="KAG8511569.1"/>
    </source>
</evidence>
<evidence type="ECO:0000256" key="1">
    <source>
        <dbReference type="ARBA" id="ARBA00022443"/>
    </source>
</evidence>
<dbReference type="Pfam" id="PF00018">
    <property type="entry name" value="SH3_1"/>
    <property type="match status" value="1"/>
</dbReference>
<evidence type="ECO:0000313" key="7">
    <source>
        <dbReference type="Proteomes" id="UP000700334"/>
    </source>
</evidence>
<dbReference type="SUPFAM" id="SSF55550">
    <property type="entry name" value="SH2 domain"/>
    <property type="match status" value="1"/>
</dbReference>
<keyword evidence="1 3" id="KW-0728">SH3 domain</keyword>
<dbReference type="InterPro" id="IPR000980">
    <property type="entry name" value="SH2"/>
</dbReference>
<dbReference type="Proteomes" id="UP000700334">
    <property type="component" value="Unassembled WGS sequence"/>
</dbReference>
<dbReference type="OrthoDB" id="5340910at2759"/>
<comment type="caution">
    <text evidence="6">The sequence shown here is derived from an EMBL/GenBank/DDBJ whole genome shotgun (WGS) entry which is preliminary data.</text>
</comment>
<evidence type="ECO:0000256" key="3">
    <source>
        <dbReference type="PROSITE-ProRule" id="PRU00192"/>
    </source>
</evidence>